<comment type="similarity">
    <text evidence="1">Belongs to the aldehyde dehydrogenase family.</text>
</comment>
<dbReference type="GO" id="GO:0008911">
    <property type="term" value="F:lactaldehyde dehydrogenase (NAD+) activity"/>
    <property type="evidence" value="ECO:0007669"/>
    <property type="project" value="TreeGrafter"/>
</dbReference>
<sequence>KIASEEAKRIGGEIIPLDLSAQTKERWGLVRRFPIGVISAISPFNFPLNLVAHKVAPAIASGNTVVLRPASQVAITSILLGEIINETDYPQGGVNIVPSGYEAADILLTDERVKMVTFTGSPAIGWELKKRAHKKKVTLELGGNAAVVIEPDANLDFALPRMIMGSFSYSGQICISIQRVFLHEKIYDQFMADFIQATKKLKMGNPLEEETDIGPMITLDAAKQTEEWVEEAVENGARTVLGGKRDG</sequence>
<feature type="non-terminal residue" evidence="4">
    <location>
        <position position="247"/>
    </location>
</feature>
<evidence type="ECO:0000256" key="1">
    <source>
        <dbReference type="ARBA" id="ARBA00009986"/>
    </source>
</evidence>
<feature type="domain" description="Aldehyde dehydrogenase" evidence="3">
    <location>
        <begin position="3"/>
        <end position="244"/>
    </location>
</feature>
<dbReference type="SUPFAM" id="SSF53720">
    <property type="entry name" value="ALDH-like"/>
    <property type="match status" value="1"/>
</dbReference>
<name>X0XW75_9ZZZZ</name>
<protein>
    <recommendedName>
        <fullName evidence="3">Aldehyde dehydrogenase domain-containing protein</fullName>
    </recommendedName>
</protein>
<comment type="caution">
    <text evidence="4">The sequence shown here is derived from an EMBL/GenBank/DDBJ whole genome shotgun (WGS) entry which is preliminary data.</text>
</comment>
<dbReference type="InterPro" id="IPR015590">
    <property type="entry name" value="Aldehyde_DH_dom"/>
</dbReference>
<accession>X0XW75</accession>
<dbReference type="Gene3D" id="3.40.309.10">
    <property type="entry name" value="Aldehyde Dehydrogenase, Chain A, domain 2"/>
    <property type="match status" value="1"/>
</dbReference>
<dbReference type="PANTHER" id="PTHR42991">
    <property type="entry name" value="ALDEHYDE DEHYDROGENASE"/>
    <property type="match status" value="1"/>
</dbReference>
<evidence type="ECO:0000259" key="3">
    <source>
        <dbReference type="Pfam" id="PF00171"/>
    </source>
</evidence>
<dbReference type="InterPro" id="IPR016162">
    <property type="entry name" value="Ald_DH_N"/>
</dbReference>
<evidence type="ECO:0000256" key="2">
    <source>
        <dbReference type="ARBA" id="ARBA00023002"/>
    </source>
</evidence>
<dbReference type="PROSITE" id="PS00687">
    <property type="entry name" value="ALDEHYDE_DEHYDR_GLU"/>
    <property type="match status" value="1"/>
</dbReference>
<dbReference type="Gene3D" id="3.40.605.10">
    <property type="entry name" value="Aldehyde Dehydrogenase, Chain A, domain 1"/>
    <property type="match status" value="1"/>
</dbReference>
<reference evidence="4" key="1">
    <citation type="journal article" date="2014" name="Front. Microbiol.">
        <title>High frequency of phylogenetically diverse reductive dehalogenase-homologous genes in deep subseafloor sedimentary metagenomes.</title>
        <authorList>
            <person name="Kawai M."/>
            <person name="Futagami T."/>
            <person name="Toyoda A."/>
            <person name="Takaki Y."/>
            <person name="Nishi S."/>
            <person name="Hori S."/>
            <person name="Arai W."/>
            <person name="Tsubouchi T."/>
            <person name="Morono Y."/>
            <person name="Uchiyama I."/>
            <person name="Ito T."/>
            <person name="Fujiyama A."/>
            <person name="Inagaki F."/>
            <person name="Takami H."/>
        </authorList>
    </citation>
    <scope>NUCLEOTIDE SEQUENCE</scope>
    <source>
        <strain evidence="4">Expedition CK06-06</strain>
    </source>
</reference>
<dbReference type="InterPro" id="IPR029510">
    <property type="entry name" value="Ald_DH_CS_GLU"/>
</dbReference>
<evidence type="ECO:0000313" key="4">
    <source>
        <dbReference type="EMBL" id="GAG40843.1"/>
    </source>
</evidence>
<keyword evidence="2" id="KW-0560">Oxidoreductase</keyword>
<dbReference type="InterPro" id="IPR016163">
    <property type="entry name" value="Ald_DH_C"/>
</dbReference>
<dbReference type="PANTHER" id="PTHR42991:SF1">
    <property type="entry name" value="ALDEHYDE DEHYDROGENASE"/>
    <property type="match status" value="1"/>
</dbReference>
<gene>
    <name evidence="4" type="ORF">S01H1_69617</name>
</gene>
<dbReference type="InterPro" id="IPR051020">
    <property type="entry name" value="ALDH-related_metabolic_enz"/>
</dbReference>
<dbReference type="Pfam" id="PF00171">
    <property type="entry name" value="Aldedh"/>
    <property type="match status" value="1"/>
</dbReference>
<feature type="non-terminal residue" evidence="4">
    <location>
        <position position="1"/>
    </location>
</feature>
<organism evidence="4">
    <name type="scientific">marine sediment metagenome</name>
    <dbReference type="NCBI Taxonomy" id="412755"/>
    <lineage>
        <taxon>unclassified sequences</taxon>
        <taxon>metagenomes</taxon>
        <taxon>ecological metagenomes</taxon>
    </lineage>
</organism>
<dbReference type="InterPro" id="IPR016161">
    <property type="entry name" value="Ald_DH/histidinol_DH"/>
</dbReference>
<dbReference type="AlphaFoldDB" id="X0XW75"/>
<dbReference type="EMBL" id="BARS01046233">
    <property type="protein sequence ID" value="GAG40843.1"/>
    <property type="molecule type" value="Genomic_DNA"/>
</dbReference>
<proteinExistence type="inferred from homology"/>